<feature type="compositionally biased region" description="Polar residues" evidence="1">
    <location>
        <begin position="158"/>
        <end position="170"/>
    </location>
</feature>
<feature type="compositionally biased region" description="Low complexity" evidence="1">
    <location>
        <begin position="77"/>
        <end position="88"/>
    </location>
</feature>
<name>A0AAJ4Z9V6_PANPU</name>
<feature type="compositionally biased region" description="Polar residues" evidence="1">
    <location>
        <begin position="1"/>
        <end position="10"/>
    </location>
</feature>
<dbReference type="Proteomes" id="UP000254589">
    <property type="component" value="Unassembled WGS sequence"/>
</dbReference>
<accession>A0AAJ4Z9V6</accession>
<evidence type="ECO:0000313" key="2">
    <source>
        <dbReference type="EMBL" id="SUA89399.1"/>
    </source>
</evidence>
<sequence>MYSVSGSGASRSRPLVTPLTSARPTPWTSTSTQSSALDTDVREVRQADRRSRPSPSLGQRLPLHETTTGTGPPPGNVSPSTSTSTRSTTVDVNVRWAHLANQTSGRTKQRGPTGTVDALLKFLQQPPSPGTSQLLERFEAIQESVEQRLGPQTLADMPSSSTERPLSPDTSDLLVMSPFGRTVHANNEVLTDRPSGSVQQPRLLEARTGQKRTQPSGADGGCATEFAPPPTKKAGKVITDETLLAIRSAVQAAQAAGRALHKTALARALGVSYRTLANYVINNALTVDARNRLARITGDETGVRPEMTDELLLALDAEVSSGRPFNASEFSRRHGITRTVLSAHVCMVDRQTRRAEITPRLRAKLDRIKGNAPRPNIRDVRFETAYWQALKSEMGSGHPLNTKAFATKYALPTRTVWRDARRLRELALSPATRLASTESPAPPRRRSVMRRVEPRDLLALREERARGGPFDRAVWTQRLGLSPYSVYQHVTAEGELTEMGLNQLKQTGLQDAG</sequence>
<organism evidence="2 3">
    <name type="scientific">Pandoraea pulmonicola</name>
    <dbReference type="NCBI Taxonomy" id="93221"/>
    <lineage>
        <taxon>Bacteria</taxon>
        <taxon>Pseudomonadati</taxon>
        <taxon>Pseudomonadota</taxon>
        <taxon>Betaproteobacteria</taxon>
        <taxon>Burkholderiales</taxon>
        <taxon>Burkholderiaceae</taxon>
        <taxon>Pandoraea</taxon>
    </lineage>
</organism>
<reference evidence="2 3" key="1">
    <citation type="submission" date="2018-06" db="EMBL/GenBank/DDBJ databases">
        <authorList>
            <consortium name="Pathogen Informatics"/>
            <person name="Doyle S."/>
        </authorList>
    </citation>
    <scope>NUCLEOTIDE SEQUENCE [LARGE SCALE GENOMIC DNA]</scope>
    <source>
        <strain evidence="2 3">NCTC13159</strain>
    </source>
</reference>
<feature type="compositionally biased region" description="Low complexity" evidence="1">
    <location>
        <begin position="24"/>
        <end position="35"/>
    </location>
</feature>
<feature type="compositionally biased region" description="Basic and acidic residues" evidence="1">
    <location>
        <begin position="39"/>
        <end position="51"/>
    </location>
</feature>
<dbReference type="EMBL" id="UGSJ01000001">
    <property type="protein sequence ID" value="SUA89399.1"/>
    <property type="molecule type" value="Genomic_DNA"/>
</dbReference>
<evidence type="ECO:0000256" key="1">
    <source>
        <dbReference type="SAM" id="MobiDB-lite"/>
    </source>
</evidence>
<protein>
    <submittedName>
        <fullName evidence="2">Uncharacterized protein</fullName>
    </submittedName>
</protein>
<feature type="region of interest" description="Disordered" evidence="1">
    <location>
        <begin position="206"/>
        <end position="233"/>
    </location>
</feature>
<feature type="region of interest" description="Disordered" evidence="1">
    <location>
        <begin position="1"/>
        <end position="88"/>
    </location>
</feature>
<evidence type="ECO:0000313" key="3">
    <source>
        <dbReference type="Proteomes" id="UP000254589"/>
    </source>
</evidence>
<proteinExistence type="predicted"/>
<comment type="caution">
    <text evidence="2">The sequence shown here is derived from an EMBL/GenBank/DDBJ whole genome shotgun (WGS) entry which is preliminary data.</text>
</comment>
<gene>
    <name evidence="2" type="ORF">NCTC13159_00863</name>
</gene>
<dbReference type="AlphaFoldDB" id="A0AAJ4Z9V6"/>
<feature type="region of interest" description="Disordered" evidence="1">
    <location>
        <begin position="150"/>
        <end position="170"/>
    </location>
</feature>